<comment type="caution">
    <text evidence="2">The sequence shown here is derived from an EMBL/GenBank/DDBJ whole genome shotgun (WGS) entry which is preliminary data.</text>
</comment>
<keyword evidence="1" id="KW-0812">Transmembrane</keyword>
<keyword evidence="1" id="KW-1133">Transmembrane helix</keyword>
<evidence type="ECO:0000313" key="3">
    <source>
        <dbReference type="Proteomes" id="UP000319979"/>
    </source>
</evidence>
<organism evidence="2 3">
    <name type="scientific">Vibrio cholerae</name>
    <dbReference type="NCBI Taxonomy" id="666"/>
    <lineage>
        <taxon>Bacteria</taxon>
        <taxon>Pseudomonadati</taxon>
        <taxon>Pseudomonadota</taxon>
        <taxon>Gammaproteobacteria</taxon>
        <taxon>Vibrionales</taxon>
        <taxon>Vibrionaceae</taxon>
        <taxon>Vibrio</taxon>
    </lineage>
</organism>
<name>A0A544BVG7_VIBCL</name>
<dbReference type="AlphaFoldDB" id="A0A544BVG7"/>
<feature type="transmembrane region" description="Helical" evidence="1">
    <location>
        <begin position="89"/>
        <end position="106"/>
    </location>
</feature>
<feature type="transmembrane region" description="Helical" evidence="1">
    <location>
        <begin position="66"/>
        <end position="83"/>
    </location>
</feature>
<dbReference type="RefSeq" id="WP_042988104.1">
    <property type="nucleotide sequence ID" value="NZ_CP053805.1"/>
</dbReference>
<sequence length="118" mass="12670">MDKKVVGLSLGIAGVFLWFMPFVKVNMFGFIGYQNGTHIGGIAYLLISASFAYSVLSWLELNVPRIVAATVASAICLLFLVQAGSSAEWGLLALTAISLISVYLSMKDHSLTKKSPVL</sequence>
<feature type="transmembrane region" description="Helical" evidence="1">
    <location>
        <begin position="39"/>
        <end position="59"/>
    </location>
</feature>
<dbReference type="Proteomes" id="UP000319979">
    <property type="component" value="Unassembled WGS sequence"/>
</dbReference>
<gene>
    <name evidence="2" type="ORF">FLM02_16155</name>
</gene>
<evidence type="ECO:0000256" key="1">
    <source>
        <dbReference type="SAM" id="Phobius"/>
    </source>
</evidence>
<accession>A0A544BVG7</accession>
<reference evidence="2 3" key="1">
    <citation type="submission" date="2019-07" db="EMBL/GenBank/DDBJ databases">
        <title>Phenotypic and genotypic antimicrobial resistance traits of Vibrio cholerae non-O1/non-O139 isolated from a large Austrian lake frequently associated with cases of infection.</title>
        <authorList>
            <person name="Lepuschitz S."/>
            <person name="Baron S."/>
            <person name="Larvor E."/>
            <person name="Granier S."/>
            <person name="Pretzer C."/>
            <person name="Mach R.L."/>
            <person name="Farnleitner A.H."/>
            <person name="Ruppitsch W."/>
            <person name="Pleininger S."/>
            <person name="Indra A."/>
            <person name="Kirschner A.K.T."/>
        </authorList>
    </citation>
    <scope>NUCLEOTIDE SEQUENCE [LARGE SCALE GENOMIC DNA]</scope>
    <source>
        <strain evidence="2 3">A12JL36W90</strain>
    </source>
</reference>
<evidence type="ECO:0000313" key="2">
    <source>
        <dbReference type="EMBL" id="TQP10315.1"/>
    </source>
</evidence>
<protein>
    <submittedName>
        <fullName evidence="2">Uncharacterized protein</fullName>
    </submittedName>
</protein>
<dbReference type="EMBL" id="VIOS01000081">
    <property type="protein sequence ID" value="TQP10315.1"/>
    <property type="molecule type" value="Genomic_DNA"/>
</dbReference>
<proteinExistence type="predicted"/>
<keyword evidence="1" id="KW-0472">Membrane</keyword>